<dbReference type="PANTHER" id="PTHR34287">
    <property type="entry name" value="OS06G0551500 PROTEIN-RELATED"/>
    <property type="match status" value="1"/>
</dbReference>
<organism evidence="2 3">
    <name type="scientific">Nelumbo nucifera</name>
    <name type="common">Sacred lotus</name>
    <dbReference type="NCBI Taxonomy" id="4432"/>
    <lineage>
        <taxon>Eukaryota</taxon>
        <taxon>Viridiplantae</taxon>
        <taxon>Streptophyta</taxon>
        <taxon>Embryophyta</taxon>
        <taxon>Tracheophyta</taxon>
        <taxon>Spermatophyta</taxon>
        <taxon>Magnoliopsida</taxon>
        <taxon>Proteales</taxon>
        <taxon>Nelumbonaceae</taxon>
        <taxon>Nelumbo</taxon>
    </lineage>
</organism>
<keyword evidence="3" id="KW-1185">Reference proteome</keyword>
<evidence type="ECO:0000313" key="3">
    <source>
        <dbReference type="Proteomes" id="UP000607653"/>
    </source>
</evidence>
<dbReference type="PANTHER" id="PTHR34287:SF2">
    <property type="match status" value="1"/>
</dbReference>
<sequence>MFVHSSPSDMSTSEVSSSTSLPEASPVRVQFVSKWVSDRLLVKFSDASEFDFDYEQSTLWSPPVRRSVFLSSPDNICTDDEMLARLKRATRTSRPWRNKAFWCSK</sequence>
<accession>A0A822YZ30</accession>
<evidence type="ECO:0000313" key="2">
    <source>
        <dbReference type="EMBL" id="DAD37787.1"/>
    </source>
</evidence>
<dbReference type="EMBL" id="DUZY01000004">
    <property type="protein sequence ID" value="DAD37787.1"/>
    <property type="molecule type" value="Genomic_DNA"/>
</dbReference>
<gene>
    <name evidence="2" type="ORF">HUJ06_008428</name>
</gene>
<comment type="caution">
    <text evidence="2">The sequence shown here is derived from an EMBL/GenBank/DDBJ whole genome shotgun (WGS) entry which is preliminary data.</text>
</comment>
<name>A0A822YZ30_NELNU</name>
<reference evidence="2 3" key="1">
    <citation type="journal article" date="2020" name="Mol. Biol. Evol.">
        <title>Distinct Expression and Methylation Patterns for Genes with Different Fates following a Single Whole-Genome Duplication in Flowering Plants.</title>
        <authorList>
            <person name="Shi T."/>
            <person name="Rahmani R.S."/>
            <person name="Gugger P.F."/>
            <person name="Wang M."/>
            <person name="Li H."/>
            <person name="Zhang Y."/>
            <person name="Li Z."/>
            <person name="Wang Q."/>
            <person name="Van de Peer Y."/>
            <person name="Marchal K."/>
            <person name="Chen J."/>
        </authorList>
    </citation>
    <scope>NUCLEOTIDE SEQUENCE [LARGE SCALE GENOMIC DNA]</scope>
    <source>
        <tissue evidence="2">Leaf</tissue>
    </source>
</reference>
<dbReference type="Proteomes" id="UP000607653">
    <property type="component" value="Unassembled WGS sequence"/>
</dbReference>
<protein>
    <submittedName>
        <fullName evidence="2">Uncharacterized protein</fullName>
    </submittedName>
</protein>
<proteinExistence type="predicted"/>
<feature type="region of interest" description="Disordered" evidence="1">
    <location>
        <begin position="1"/>
        <end position="24"/>
    </location>
</feature>
<dbReference type="AlphaFoldDB" id="A0A822YZ30"/>
<evidence type="ECO:0000256" key="1">
    <source>
        <dbReference type="SAM" id="MobiDB-lite"/>
    </source>
</evidence>